<comment type="caution">
    <text evidence="4">The sequence shown here is derived from an EMBL/GenBank/DDBJ whole genome shotgun (WGS) entry which is preliminary data.</text>
</comment>
<comment type="similarity">
    <text evidence="1">Belongs to the cation transport ATPase (P-type) (TC 3.A.3) family. Type IB subfamily.</text>
</comment>
<keyword evidence="3" id="KW-1133">Transmembrane helix</keyword>
<organism evidence="4 5">
    <name type="scientific">Saccharopolyspora rectivirgula</name>
    <dbReference type="NCBI Taxonomy" id="28042"/>
    <lineage>
        <taxon>Bacteria</taxon>
        <taxon>Bacillati</taxon>
        <taxon>Actinomycetota</taxon>
        <taxon>Actinomycetes</taxon>
        <taxon>Pseudonocardiales</taxon>
        <taxon>Pseudonocardiaceae</taxon>
        <taxon>Saccharopolyspora</taxon>
    </lineage>
</organism>
<dbReference type="GO" id="GO:0000166">
    <property type="term" value="F:nucleotide binding"/>
    <property type="evidence" value="ECO:0007669"/>
    <property type="project" value="InterPro"/>
</dbReference>
<feature type="compositionally biased region" description="Basic residues" evidence="2">
    <location>
        <begin position="49"/>
        <end position="74"/>
    </location>
</feature>
<dbReference type="SUPFAM" id="SSF56784">
    <property type="entry name" value="HAD-like"/>
    <property type="match status" value="1"/>
</dbReference>
<dbReference type="InterPro" id="IPR023214">
    <property type="entry name" value="HAD_sf"/>
</dbReference>
<feature type="region of interest" description="Disordered" evidence="2">
    <location>
        <begin position="49"/>
        <end position="80"/>
    </location>
</feature>
<dbReference type="PANTHER" id="PTHR48085">
    <property type="entry name" value="CADMIUM/ZINC-TRANSPORTING ATPASE HMA2-RELATED"/>
    <property type="match status" value="1"/>
</dbReference>
<name>A0A073AWT6_9PSEU</name>
<feature type="transmembrane region" description="Helical" evidence="3">
    <location>
        <begin position="165"/>
        <end position="189"/>
    </location>
</feature>
<gene>
    <name evidence="4" type="ORF">GU90_12830</name>
</gene>
<dbReference type="PANTHER" id="PTHR48085:SF5">
    <property type="entry name" value="CADMIUM_ZINC-TRANSPORTING ATPASE HMA4-RELATED"/>
    <property type="match status" value="1"/>
</dbReference>
<keyword evidence="3" id="KW-0472">Membrane</keyword>
<keyword evidence="5" id="KW-1185">Reference proteome</keyword>
<dbReference type="Gene3D" id="3.40.50.1000">
    <property type="entry name" value="HAD superfamily/HAD-like"/>
    <property type="match status" value="1"/>
</dbReference>
<dbReference type="AlphaFoldDB" id="A0A073AWT6"/>
<dbReference type="RefSeq" id="WP_051387840.1">
    <property type="nucleotide sequence ID" value="NZ_JNVU01000031.1"/>
</dbReference>
<dbReference type="STRING" id="28042.GU90_12830"/>
<dbReference type="InterPro" id="IPR023299">
    <property type="entry name" value="ATPase_P-typ_cyto_dom_N"/>
</dbReference>
<evidence type="ECO:0000313" key="4">
    <source>
        <dbReference type="EMBL" id="KEI43865.1"/>
    </source>
</evidence>
<dbReference type="Gene3D" id="3.40.1110.10">
    <property type="entry name" value="Calcium-transporting ATPase, cytoplasmic domain N"/>
    <property type="match status" value="1"/>
</dbReference>
<dbReference type="OrthoDB" id="7059309at2"/>
<dbReference type="EMBL" id="JNVU01000031">
    <property type="protein sequence ID" value="KEI43865.1"/>
    <property type="molecule type" value="Genomic_DNA"/>
</dbReference>
<dbReference type="InterPro" id="IPR051014">
    <property type="entry name" value="Cation_Transport_ATPase_IB"/>
</dbReference>
<dbReference type="eggNOG" id="COG2217">
    <property type="taxonomic scope" value="Bacteria"/>
</dbReference>
<evidence type="ECO:0000256" key="2">
    <source>
        <dbReference type="SAM" id="MobiDB-lite"/>
    </source>
</evidence>
<dbReference type="PRINTS" id="PR00119">
    <property type="entry name" value="CATATPASE"/>
</dbReference>
<evidence type="ECO:0000256" key="3">
    <source>
        <dbReference type="SAM" id="Phobius"/>
    </source>
</evidence>
<evidence type="ECO:0000256" key="1">
    <source>
        <dbReference type="ARBA" id="ARBA00006024"/>
    </source>
</evidence>
<dbReference type="GO" id="GO:0015086">
    <property type="term" value="F:cadmium ion transmembrane transporter activity"/>
    <property type="evidence" value="ECO:0007669"/>
    <property type="project" value="TreeGrafter"/>
</dbReference>
<reference evidence="4 5" key="1">
    <citation type="submission" date="2014-06" db="EMBL/GenBank/DDBJ databases">
        <title>Saccharopolyspora rectivirgula DSM-43113 Genome sequencing.</title>
        <authorList>
            <person name="Barrera C."/>
            <person name="Millon L."/>
            <person name="Rognon B."/>
            <person name="Zaugg C."/>
            <person name="Monod M."/>
        </authorList>
    </citation>
    <scope>NUCLEOTIDE SEQUENCE [LARGE SCALE GENOMIC DNA]</scope>
    <source>
        <strain evidence="4 5">DSM 43113</strain>
    </source>
</reference>
<dbReference type="GO" id="GO:0016020">
    <property type="term" value="C:membrane"/>
    <property type="evidence" value="ECO:0007669"/>
    <property type="project" value="TreeGrafter"/>
</dbReference>
<accession>A0A073AWT6</accession>
<protein>
    <recommendedName>
        <fullName evidence="6">Cation-transporting P-type ATPase C-terminal domain-containing protein</fullName>
    </recommendedName>
</protein>
<sequence>MQFRQQAGATVVLVKDDGHVIGALAVRGELHPEAAEVIARLRFGRLPHHHAHQRQPRYHHRCGGRRRHRRRARRTPPENKARIISELGTRQSTAMLGDGANDVPALATADLGSTMAATGTDAAIETTNVALLGDDLRHSAPAAMPAASCRNTSALPRLLTSLMPLALFGFLGLTAVVLVHEVVGIVVIVNGVRAGRTEPLSALPGGKLATARPAFAGISP</sequence>
<keyword evidence="3" id="KW-0812">Transmembrane</keyword>
<dbReference type="InterPro" id="IPR036412">
    <property type="entry name" value="HAD-like_sf"/>
</dbReference>
<evidence type="ECO:0008006" key="6">
    <source>
        <dbReference type="Google" id="ProtNLM"/>
    </source>
</evidence>
<proteinExistence type="inferred from homology"/>
<dbReference type="Proteomes" id="UP000031419">
    <property type="component" value="Unassembled WGS sequence"/>
</dbReference>
<evidence type="ECO:0000313" key="5">
    <source>
        <dbReference type="Proteomes" id="UP000031419"/>
    </source>
</evidence>